<protein>
    <submittedName>
        <fullName evidence="7">Uncharacterized protein</fullName>
    </submittedName>
</protein>
<keyword evidence="3 6" id="KW-0812">Transmembrane</keyword>
<reference evidence="7" key="2">
    <citation type="submission" date="2008-12" db="EMBL/GenBank/DDBJ databases">
        <title>Improved gene annotation of the rice (Oryza sativa) genomes.</title>
        <authorList>
            <person name="Wang J."/>
            <person name="Li R."/>
            <person name="Fan W."/>
            <person name="Huang Q."/>
            <person name="Zhang J."/>
            <person name="Zhou Y."/>
            <person name="Hu Y."/>
            <person name="Zi S."/>
            <person name="Li J."/>
            <person name="Ni P."/>
            <person name="Zheng H."/>
            <person name="Zhang Y."/>
            <person name="Zhao M."/>
            <person name="Hao Q."/>
            <person name="McDermott J."/>
            <person name="Samudrala R."/>
            <person name="Kristiansen K."/>
            <person name="Wong G.K.-S."/>
        </authorList>
    </citation>
    <scope>NUCLEOTIDE SEQUENCE</scope>
</reference>
<dbReference type="EMBL" id="CM000148">
    <property type="protein sequence ID" value="EEE51970.1"/>
    <property type="molecule type" value="Genomic_DNA"/>
</dbReference>
<dbReference type="PANTHER" id="PTHR11654">
    <property type="entry name" value="OLIGOPEPTIDE TRANSPORTER-RELATED"/>
    <property type="match status" value="1"/>
</dbReference>
<sequence length="601" mass="64686">MTNIVSYLSVKMNMGVAAASTTSASFVAMMQVFTIPAAFLADSYLKRVYTVLFFAPIEILGYILLAIQAHVPSLHPAPCELAGAAAGAGAGATAATTEAAPGTCETVHGSNLSLLMLGLYLICVGEGPVRACLPALGGDQFDEGDAAEQRQAASFFNWYAFAVSLGALVGLVAVVWVQDNKGWDAGFAVCGAVVLLGLLVWAAGMPTYRNKVPAGSPITRILQVLVVAFKKRNLQLPENPDELYQPTNDDSAKGLEILQRTRGLKCLDKAAIVRGGGSNGGAWSVCSVSQVEETKIVLRMVPIFLTAALGYMPVSVVLTFTVQQGNIMDTRMGAIRVSPATLFVIPTVFQLAILVVYDRAVVPALRRATGRVGGVTHLQRIGFFLLGVVDVTSFVGLLEFFSSEASDGMKSIGSSIFYCMLGMAAWLNTMLIELVNRVTRRRGGGGWLDGANLNESRLDLFYWLVSGIELVAFMAYLLFAWRYVYRNDQRIAAAAADAVDEQEDKKAASNALPRSDDARINYGSNSALHLTPVRSVRMRLAEIGAQEQLLPAVPLHFYLHCHGLMDVYEPDHTGVVAAHLGYILFPRHAPLEDLDLSSRLD</sequence>
<dbReference type="GO" id="GO:0022857">
    <property type="term" value="F:transmembrane transporter activity"/>
    <property type="evidence" value="ECO:0007669"/>
    <property type="project" value="InterPro"/>
</dbReference>
<dbReference type="Pfam" id="PF00854">
    <property type="entry name" value="PTR2"/>
    <property type="match status" value="1"/>
</dbReference>
<feature type="transmembrane region" description="Helical" evidence="6">
    <location>
        <begin position="48"/>
        <end position="67"/>
    </location>
</feature>
<evidence type="ECO:0000313" key="7">
    <source>
        <dbReference type="EMBL" id="EEE51970.1"/>
    </source>
</evidence>
<evidence type="ECO:0000256" key="1">
    <source>
        <dbReference type="ARBA" id="ARBA00004141"/>
    </source>
</evidence>
<gene>
    <name evidence="7" type="ORF">OsJ_33637</name>
</gene>
<evidence type="ECO:0000256" key="3">
    <source>
        <dbReference type="ARBA" id="ARBA00022692"/>
    </source>
</evidence>
<accession>B9GAB4</accession>
<dbReference type="Proteomes" id="UP000007752">
    <property type="component" value="Chromosome 11"/>
</dbReference>
<comment type="similarity">
    <text evidence="2">Belongs to the major facilitator superfamily. Proton-dependent oligopeptide transporter (POT/PTR) (TC 2.A.17) family.</text>
</comment>
<feature type="transmembrane region" description="Helical" evidence="6">
    <location>
        <begin position="303"/>
        <end position="322"/>
    </location>
</feature>
<dbReference type="InterPro" id="IPR036259">
    <property type="entry name" value="MFS_trans_sf"/>
</dbReference>
<evidence type="ECO:0000256" key="2">
    <source>
        <dbReference type="ARBA" id="ARBA00005982"/>
    </source>
</evidence>
<comment type="subcellular location">
    <subcellularLocation>
        <location evidence="1">Membrane</location>
        <topology evidence="1">Multi-pass membrane protein</topology>
    </subcellularLocation>
</comment>
<dbReference type="SUPFAM" id="SSF103473">
    <property type="entry name" value="MFS general substrate transporter"/>
    <property type="match status" value="1"/>
</dbReference>
<feature type="transmembrane region" description="Helical" evidence="6">
    <location>
        <begin position="185"/>
        <end position="204"/>
    </location>
</feature>
<dbReference type="Gene3D" id="1.20.1250.20">
    <property type="entry name" value="MFS general substrate transporter like domains"/>
    <property type="match status" value="1"/>
</dbReference>
<feature type="transmembrane region" description="Helical" evidence="6">
    <location>
        <begin position="16"/>
        <end position="41"/>
    </location>
</feature>
<proteinExistence type="inferred from homology"/>
<dbReference type="InterPro" id="IPR000109">
    <property type="entry name" value="POT_fam"/>
</dbReference>
<dbReference type="GO" id="GO:0016020">
    <property type="term" value="C:membrane"/>
    <property type="evidence" value="ECO:0007669"/>
    <property type="project" value="UniProtKB-SubCell"/>
</dbReference>
<evidence type="ECO:0000256" key="6">
    <source>
        <dbReference type="SAM" id="Phobius"/>
    </source>
</evidence>
<keyword evidence="4 6" id="KW-1133">Transmembrane helix</keyword>
<feature type="transmembrane region" description="Helical" evidence="6">
    <location>
        <begin position="158"/>
        <end position="178"/>
    </location>
</feature>
<organism evidence="7">
    <name type="scientific">Oryza sativa subsp. japonica</name>
    <name type="common">Rice</name>
    <dbReference type="NCBI Taxonomy" id="39947"/>
    <lineage>
        <taxon>Eukaryota</taxon>
        <taxon>Viridiplantae</taxon>
        <taxon>Streptophyta</taxon>
        <taxon>Embryophyta</taxon>
        <taxon>Tracheophyta</taxon>
        <taxon>Spermatophyta</taxon>
        <taxon>Magnoliopsida</taxon>
        <taxon>Liliopsida</taxon>
        <taxon>Poales</taxon>
        <taxon>Poaceae</taxon>
        <taxon>BOP clade</taxon>
        <taxon>Oryzoideae</taxon>
        <taxon>Oryzeae</taxon>
        <taxon>Oryzinae</taxon>
        <taxon>Oryza</taxon>
        <taxon>Oryza sativa</taxon>
    </lineage>
</organism>
<keyword evidence="5 6" id="KW-0472">Membrane</keyword>
<feature type="transmembrane region" description="Helical" evidence="6">
    <location>
        <begin position="334"/>
        <end position="357"/>
    </location>
</feature>
<name>B9GAB4_ORYSJ</name>
<feature type="transmembrane region" description="Helical" evidence="6">
    <location>
        <begin position="412"/>
        <end position="432"/>
    </location>
</feature>
<evidence type="ECO:0000256" key="5">
    <source>
        <dbReference type="ARBA" id="ARBA00023136"/>
    </source>
</evidence>
<reference evidence="7" key="1">
    <citation type="journal article" date="2005" name="PLoS Biol.">
        <title>The genomes of Oryza sativa: a history of duplications.</title>
        <authorList>
            <person name="Yu J."/>
            <person name="Wang J."/>
            <person name="Lin W."/>
            <person name="Li S."/>
            <person name="Li H."/>
            <person name="Zhou J."/>
            <person name="Ni P."/>
            <person name="Dong W."/>
            <person name="Hu S."/>
            <person name="Zeng C."/>
            <person name="Zhang J."/>
            <person name="Zhang Y."/>
            <person name="Li R."/>
            <person name="Xu Z."/>
            <person name="Li S."/>
            <person name="Li X."/>
            <person name="Zheng H."/>
            <person name="Cong L."/>
            <person name="Lin L."/>
            <person name="Yin J."/>
            <person name="Geng J."/>
            <person name="Li G."/>
            <person name="Shi J."/>
            <person name="Liu J."/>
            <person name="Lv H."/>
            <person name="Li J."/>
            <person name="Wang J."/>
            <person name="Deng Y."/>
            <person name="Ran L."/>
            <person name="Shi X."/>
            <person name="Wang X."/>
            <person name="Wu Q."/>
            <person name="Li C."/>
            <person name="Ren X."/>
            <person name="Wang J."/>
            <person name="Wang X."/>
            <person name="Li D."/>
            <person name="Liu D."/>
            <person name="Zhang X."/>
            <person name="Ji Z."/>
            <person name="Zhao W."/>
            <person name="Sun Y."/>
            <person name="Zhang Z."/>
            <person name="Bao J."/>
            <person name="Han Y."/>
            <person name="Dong L."/>
            <person name="Ji J."/>
            <person name="Chen P."/>
            <person name="Wu S."/>
            <person name="Liu J."/>
            <person name="Xiao Y."/>
            <person name="Bu D."/>
            <person name="Tan J."/>
            <person name="Yang L."/>
            <person name="Ye C."/>
            <person name="Zhang J."/>
            <person name="Xu J."/>
            <person name="Zhou Y."/>
            <person name="Yu Y."/>
            <person name="Zhang B."/>
            <person name="Zhuang S."/>
            <person name="Wei H."/>
            <person name="Liu B."/>
            <person name="Lei M."/>
            <person name="Yu H."/>
            <person name="Li Y."/>
            <person name="Xu H."/>
            <person name="Wei S."/>
            <person name="He X."/>
            <person name="Fang L."/>
            <person name="Zhang Z."/>
            <person name="Zhang Y."/>
            <person name="Huang X."/>
            <person name="Su Z."/>
            <person name="Tong W."/>
            <person name="Li J."/>
            <person name="Tong Z."/>
            <person name="Li S."/>
            <person name="Ye J."/>
            <person name="Wang L."/>
            <person name="Fang L."/>
            <person name="Lei T."/>
            <person name="Chen C."/>
            <person name="Chen H."/>
            <person name="Xu Z."/>
            <person name="Li H."/>
            <person name="Huang H."/>
            <person name="Zhang F."/>
            <person name="Xu H."/>
            <person name="Li N."/>
            <person name="Zhao C."/>
            <person name="Li S."/>
            <person name="Dong L."/>
            <person name="Huang Y."/>
            <person name="Li L."/>
            <person name="Xi Y."/>
            <person name="Qi Q."/>
            <person name="Li W."/>
            <person name="Zhang B."/>
            <person name="Hu W."/>
            <person name="Zhang Y."/>
            <person name="Tian X."/>
            <person name="Jiao Y."/>
            <person name="Liang X."/>
            <person name="Jin J."/>
            <person name="Gao L."/>
            <person name="Zheng W."/>
            <person name="Hao B."/>
            <person name="Liu S."/>
            <person name="Wang W."/>
            <person name="Yuan L."/>
            <person name="Cao M."/>
            <person name="McDermott J."/>
            <person name="Samudrala R."/>
            <person name="Wang J."/>
            <person name="Wong G.K."/>
            <person name="Yang H."/>
        </authorList>
    </citation>
    <scope>NUCLEOTIDE SEQUENCE [LARGE SCALE GENOMIC DNA]</scope>
</reference>
<dbReference type="AlphaFoldDB" id="B9GAB4"/>
<feature type="transmembrane region" description="Helical" evidence="6">
    <location>
        <begin position="377"/>
        <end position="400"/>
    </location>
</feature>
<feature type="transmembrane region" description="Helical" evidence="6">
    <location>
        <begin position="460"/>
        <end position="481"/>
    </location>
</feature>
<evidence type="ECO:0000256" key="4">
    <source>
        <dbReference type="ARBA" id="ARBA00022989"/>
    </source>
</evidence>